<dbReference type="Gene3D" id="1.20.210.10">
    <property type="entry name" value="Cytochrome c oxidase-like, subunit I domain"/>
    <property type="match status" value="1"/>
</dbReference>
<evidence type="ECO:0000256" key="1">
    <source>
        <dbReference type="SAM" id="Phobius"/>
    </source>
</evidence>
<feature type="transmembrane region" description="Helical" evidence="1">
    <location>
        <begin position="130"/>
        <end position="151"/>
    </location>
</feature>
<feature type="transmembrane region" description="Helical" evidence="1">
    <location>
        <begin position="334"/>
        <end position="362"/>
    </location>
</feature>
<dbReference type="EMBL" id="MLJW01000038">
    <property type="protein sequence ID" value="OIR07291.1"/>
    <property type="molecule type" value="Genomic_DNA"/>
</dbReference>
<feature type="transmembrane region" description="Helical" evidence="1">
    <location>
        <begin position="163"/>
        <end position="184"/>
    </location>
</feature>
<dbReference type="InterPro" id="IPR036927">
    <property type="entry name" value="Cyt_c_oxase-like_su1_sf"/>
</dbReference>
<protein>
    <recommendedName>
        <fullName evidence="3">Cbb3-type cytochrome c oxidase subunit I</fullName>
    </recommendedName>
</protein>
<feature type="transmembrane region" description="Helical" evidence="1">
    <location>
        <begin position="298"/>
        <end position="322"/>
    </location>
</feature>
<feature type="transmembrane region" description="Helical" evidence="1">
    <location>
        <begin position="412"/>
        <end position="431"/>
    </location>
</feature>
<feature type="transmembrane region" description="Helical" evidence="1">
    <location>
        <begin position="71"/>
        <end position="91"/>
    </location>
</feature>
<keyword evidence="1" id="KW-1133">Transmembrane helix</keyword>
<keyword evidence="1" id="KW-0812">Transmembrane</keyword>
<comment type="caution">
    <text evidence="2">The sequence shown here is derived from an EMBL/GenBank/DDBJ whole genome shotgun (WGS) entry which is preliminary data.</text>
</comment>
<feature type="transmembrane region" description="Helical" evidence="1">
    <location>
        <begin position="34"/>
        <end position="59"/>
    </location>
</feature>
<gene>
    <name evidence="2" type="ORF">GALL_105470</name>
</gene>
<evidence type="ECO:0000313" key="2">
    <source>
        <dbReference type="EMBL" id="OIR07291.1"/>
    </source>
</evidence>
<feature type="transmembrane region" description="Helical" evidence="1">
    <location>
        <begin position="236"/>
        <end position="257"/>
    </location>
</feature>
<reference evidence="2" key="1">
    <citation type="submission" date="2016-10" db="EMBL/GenBank/DDBJ databases">
        <title>Sequence of Gallionella enrichment culture.</title>
        <authorList>
            <person name="Poehlein A."/>
            <person name="Muehling M."/>
            <person name="Daniel R."/>
        </authorList>
    </citation>
    <scope>NUCLEOTIDE SEQUENCE</scope>
</reference>
<organism evidence="2">
    <name type="scientific">mine drainage metagenome</name>
    <dbReference type="NCBI Taxonomy" id="410659"/>
    <lineage>
        <taxon>unclassified sequences</taxon>
        <taxon>metagenomes</taxon>
        <taxon>ecological metagenomes</taxon>
    </lineage>
</organism>
<accession>A0A1J5SH98</accession>
<sequence>MAAGLTASRAPEVRAAAPVAPRPGPMATQATLSLAWFGLAGAWLLAAPLLGLVHAAAFLDGASDPRILALTHAWVLGFLGSATFGGIYQLLSVAVGEELAWPRLAWIHGVLHATGVPVMVVGFLRGNFAWVAAGGALVATGALSASLNMAVTIARARTKDAVAWAFGFAAFWLGTTVVAGFLLALNRVHPILPGNSATWLKVHAHMGIVGFYVTLLQGAAFRLLPMFTLGDVKNWMRVASGLGHTQAGLIGLIFALAEDIPVARVVFGATIAMGLAMSAAEAWSVVRSRRKRMLDTGVRAFLAGGGALAAAWVLGIVLAAWPGAGDAFSMNGEVAYGFLAIVGALALAIGGMMLKIVPFLVWMRRYGPVIGREPVPLASKLPSPALERAWFELHLLGLVLVLLGLARSEASWLVAGWAAILAASLASLANHGRVAAHLWRRGRPLDESLL</sequence>
<proteinExistence type="predicted"/>
<evidence type="ECO:0008006" key="3">
    <source>
        <dbReference type="Google" id="ProtNLM"/>
    </source>
</evidence>
<feature type="transmembrane region" description="Helical" evidence="1">
    <location>
        <begin position="103"/>
        <end position="124"/>
    </location>
</feature>
<feature type="transmembrane region" description="Helical" evidence="1">
    <location>
        <begin position="263"/>
        <end position="286"/>
    </location>
</feature>
<feature type="transmembrane region" description="Helical" evidence="1">
    <location>
        <begin position="389"/>
        <end position="406"/>
    </location>
</feature>
<name>A0A1J5SH98_9ZZZZ</name>
<keyword evidence="1" id="KW-0472">Membrane</keyword>
<feature type="transmembrane region" description="Helical" evidence="1">
    <location>
        <begin position="204"/>
        <end position="224"/>
    </location>
</feature>
<dbReference type="AlphaFoldDB" id="A0A1J5SH98"/>